<name>A0ACD5ZFM8_AVESA</name>
<dbReference type="EnsemblPlants" id="AVESA.00010b.r2.6DG1159860.1">
    <property type="protein sequence ID" value="AVESA.00010b.r2.6DG1159860.1.CDS"/>
    <property type="gene ID" value="AVESA.00010b.r2.6DG1159860"/>
</dbReference>
<reference evidence="1" key="2">
    <citation type="submission" date="2025-09" db="UniProtKB">
        <authorList>
            <consortium name="EnsemblPlants"/>
        </authorList>
    </citation>
    <scope>IDENTIFICATION</scope>
</reference>
<organism evidence="1 2">
    <name type="scientific">Avena sativa</name>
    <name type="common">Oat</name>
    <dbReference type="NCBI Taxonomy" id="4498"/>
    <lineage>
        <taxon>Eukaryota</taxon>
        <taxon>Viridiplantae</taxon>
        <taxon>Streptophyta</taxon>
        <taxon>Embryophyta</taxon>
        <taxon>Tracheophyta</taxon>
        <taxon>Spermatophyta</taxon>
        <taxon>Magnoliopsida</taxon>
        <taxon>Liliopsida</taxon>
        <taxon>Poales</taxon>
        <taxon>Poaceae</taxon>
        <taxon>BOP clade</taxon>
        <taxon>Pooideae</taxon>
        <taxon>Poodae</taxon>
        <taxon>Poeae</taxon>
        <taxon>Poeae Chloroplast Group 1 (Aveneae type)</taxon>
        <taxon>Aveninae</taxon>
        <taxon>Avena</taxon>
    </lineage>
</organism>
<proteinExistence type="predicted"/>
<dbReference type="Proteomes" id="UP001732700">
    <property type="component" value="Chromosome 6D"/>
</dbReference>
<evidence type="ECO:0000313" key="2">
    <source>
        <dbReference type="Proteomes" id="UP001732700"/>
    </source>
</evidence>
<accession>A0ACD5ZFM8</accession>
<sequence>MSGDLPALQARPVTSAPPCAARCGASSLPIYSHHILSRLRLVLVAEQASSSSRGKQTVITARTAGAGAEATSCVRGEEMGAASMLSGVRRRCHCSFLLLAFLLCSSCWFVRPSQAFKRGGYDQEKVPLSFIVADPTPAPSPRAAPPPVTGADNDDGGMKPRLPTERWRRGRGEERRGRGNGGQEWHRARAPAHAPSSAGPAARAPASADAPAPDSGSGSGTPFIESSPAVPVPRGVRDTATILPMPAPGVKRQDVGGAALVRPAGMVPVLVVVGLIMMASLGALC</sequence>
<evidence type="ECO:0000313" key="1">
    <source>
        <dbReference type="EnsemblPlants" id="AVESA.00010b.r2.6DG1159860.1.CDS"/>
    </source>
</evidence>
<keyword evidence="2" id="KW-1185">Reference proteome</keyword>
<protein>
    <submittedName>
        <fullName evidence="1">Uncharacterized protein</fullName>
    </submittedName>
</protein>
<reference evidence="1" key="1">
    <citation type="submission" date="2021-05" db="EMBL/GenBank/DDBJ databases">
        <authorList>
            <person name="Scholz U."/>
            <person name="Mascher M."/>
            <person name="Fiebig A."/>
        </authorList>
    </citation>
    <scope>NUCLEOTIDE SEQUENCE [LARGE SCALE GENOMIC DNA]</scope>
</reference>